<dbReference type="Pfam" id="PF25782">
    <property type="entry name" value="TPR_CAND1"/>
    <property type="match status" value="1"/>
</dbReference>
<dbReference type="GeneTree" id="ENSGT00390000017740"/>
<evidence type="ECO:0000313" key="6">
    <source>
        <dbReference type="Ensembl" id="ENSMAMP00000065131.1"/>
    </source>
</evidence>
<dbReference type="SUPFAM" id="SSF48371">
    <property type="entry name" value="ARM repeat"/>
    <property type="match status" value="1"/>
</dbReference>
<dbReference type="InterPro" id="IPR039852">
    <property type="entry name" value="CAND1/CAND2"/>
</dbReference>
<keyword evidence="3" id="KW-0833">Ubl conjugation pathway</keyword>
<dbReference type="PANTHER" id="PTHR12696">
    <property type="entry name" value="TIP120"/>
    <property type="match status" value="1"/>
</dbReference>
<dbReference type="Proteomes" id="UP000261640">
    <property type="component" value="Unplaced"/>
</dbReference>
<evidence type="ECO:0000256" key="3">
    <source>
        <dbReference type="ARBA" id="ARBA00022786"/>
    </source>
</evidence>
<reference evidence="6" key="2">
    <citation type="submission" date="2025-09" db="UniProtKB">
        <authorList>
            <consortium name="Ensembl"/>
        </authorList>
    </citation>
    <scope>IDENTIFICATION</scope>
</reference>
<comment type="similarity">
    <text evidence="1">Belongs to the CAND family.</text>
</comment>
<name>A0A7N9B183_9TELE</name>
<organism evidence="6 7">
    <name type="scientific">Mastacembelus armatus</name>
    <name type="common">zig-zag eel</name>
    <dbReference type="NCBI Taxonomy" id="205130"/>
    <lineage>
        <taxon>Eukaryota</taxon>
        <taxon>Metazoa</taxon>
        <taxon>Chordata</taxon>
        <taxon>Craniata</taxon>
        <taxon>Vertebrata</taxon>
        <taxon>Euteleostomi</taxon>
        <taxon>Actinopterygii</taxon>
        <taxon>Neopterygii</taxon>
        <taxon>Teleostei</taxon>
        <taxon>Neoteleostei</taxon>
        <taxon>Acanthomorphata</taxon>
        <taxon>Anabantaria</taxon>
        <taxon>Synbranchiformes</taxon>
        <taxon>Mastacembelidae</taxon>
        <taxon>Mastacembelus</taxon>
    </lineage>
</organism>
<dbReference type="InterPro" id="IPR013932">
    <property type="entry name" value="TATA-bd_TIP120"/>
</dbReference>
<dbReference type="Pfam" id="PF08623">
    <property type="entry name" value="TIP120"/>
    <property type="match status" value="1"/>
</dbReference>
<accession>A0A7N9B183</accession>
<keyword evidence="7" id="KW-1185">Reference proteome</keyword>
<sequence>MSSVSYHISNLLEKMTSTDKDFRFMATNDLMLELQKGSIKLDEDSERKVVTMLLKLLEDKNGEVQNLAVKCVHPSTHSCFHSFFTHILCQLTSPRMAVRKRSILALGHLVPSCSPALFSQLTEHLLTELAKGPPTSVTRTYIQCLATISRHGGHRVGEHLEKLIPMVVKFTTVEDDELREYCFQAFEAFIHRCPKEMSPHVATVTQLCLKFMTFDPNYNYDDEEEEEDDKMDSDDEYSDDDDMSWKVRRSSIKCLEALISTRRDLLLSFYSSICPALLARFKEREENVRADVFGAFSTLLRQTRVGSSHHGIIMTRLDSGVSREEEPAVTMLKKQVPVIVKALHRHLKEKNIKSRQGCFCLLTELAHTVPGALEQHIPALIPGIVFSLTDKSTSSNMRIDALSFFHVLLLSHPPQAFQPHMQVLLPPVVACVEDSFYKITSEALLVMQQLVRVMRPQGQSTTAGGFDPKPFVKEVFAVTLKRLKATDIDQEVKERAISCMGHMVCHLGDHLGAELQGILAIFLERLKNEITRLTAVRTITLIAASPVKINLSSILSEALSVLGSFLRKNQRALKLSTLACLTALVTHHAATIKPAALEPVLSELPSLVDESDMHVSQVSVTLLTCMANACPSSLAKISSSVLPGVFGLVHSPLLQSSALAAVLDFLQALVLSKTSNLSYRQLLKSLTEPFHSAPSSVDSSTIHRQSYHSVARCVAALCSACPKETPGTVKNRGSPESARVLALLCLGEVGRSGSLGGSKEVQGVIVEAFTSTSEEVRTAASCALGSMAVGSLSEYLPFLLKEISSQPRRQYLLLHSLKEVISACPASSLSPHLESIWALLFQNCECPEEGTRNLVAECLGKLTLVNPAQLLPRLKQQLKAGSPVARSTVVTAVKFTIVDQPAPIDSLLKDSIAHNKPSLIRGLLPKVLPHLYRETQIRKDLIREVEMGPFKHTVDDGLDVRKAAFECMYTLLDSCLEGLDVLQFLDHVEEGLKDHYDIRMLTFLMLARLVSLCPAAVLQRLDRLVEPLKATCTSKVKAGSVKQEFEKQEELRRSAMRAVAALLAVPEVERSPSMADFANQIRTNADMASIYQSVQGGEGGGLGPAESMDVN</sequence>
<dbReference type="InterPro" id="IPR016024">
    <property type="entry name" value="ARM-type_fold"/>
</dbReference>
<dbReference type="AlphaFoldDB" id="A0A7N9B183"/>
<evidence type="ECO:0000256" key="4">
    <source>
        <dbReference type="SAM" id="MobiDB-lite"/>
    </source>
</evidence>
<evidence type="ECO:0000256" key="2">
    <source>
        <dbReference type="ARBA" id="ARBA00022737"/>
    </source>
</evidence>
<dbReference type="InterPro" id="IPR011989">
    <property type="entry name" value="ARM-like"/>
</dbReference>
<protein>
    <submittedName>
        <fullName evidence="6">Cullin-associated and neddylation-dissociated 2 (putative)</fullName>
    </submittedName>
</protein>
<keyword evidence="2" id="KW-0677">Repeat</keyword>
<feature type="region of interest" description="Disordered" evidence="4">
    <location>
        <begin position="220"/>
        <end position="240"/>
    </location>
</feature>
<proteinExistence type="inferred from homology"/>
<reference evidence="6" key="1">
    <citation type="submission" date="2025-08" db="UniProtKB">
        <authorList>
            <consortium name="Ensembl"/>
        </authorList>
    </citation>
    <scope>IDENTIFICATION</scope>
</reference>
<dbReference type="GO" id="GO:0010265">
    <property type="term" value="P:SCF complex assembly"/>
    <property type="evidence" value="ECO:0007669"/>
    <property type="project" value="InterPro"/>
</dbReference>
<evidence type="ECO:0000256" key="1">
    <source>
        <dbReference type="ARBA" id="ARBA00007657"/>
    </source>
</evidence>
<dbReference type="Gene3D" id="1.25.10.10">
    <property type="entry name" value="Leucine-rich Repeat Variant"/>
    <property type="match status" value="2"/>
</dbReference>
<evidence type="ECO:0000313" key="7">
    <source>
        <dbReference type="Proteomes" id="UP000261640"/>
    </source>
</evidence>
<dbReference type="Ensembl" id="ENSMAMT00000040731.1">
    <property type="protein sequence ID" value="ENSMAMP00000065131.1"/>
    <property type="gene ID" value="ENSMAMG00000012079.2"/>
</dbReference>
<evidence type="ECO:0000259" key="5">
    <source>
        <dbReference type="Pfam" id="PF08623"/>
    </source>
</evidence>
<feature type="domain" description="TATA-binding protein interacting (TIP20)" evidence="5">
    <location>
        <begin position="919"/>
        <end position="1081"/>
    </location>
</feature>